<proteinExistence type="inferred from homology"/>
<dbReference type="InterPro" id="IPR042177">
    <property type="entry name" value="Cell/Rod_1"/>
</dbReference>
<organism evidence="6 7">
    <name type="scientific">Psychrilyobacter piezotolerans</name>
    <dbReference type="NCBI Taxonomy" id="2293438"/>
    <lineage>
        <taxon>Bacteria</taxon>
        <taxon>Fusobacteriati</taxon>
        <taxon>Fusobacteriota</taxon>
        <taxon>Fusobacteriia</taxon>
        <taxon>Fusobacteriales</taxon>
        <taxon>Fusobacteriaceae</taxon>
        <taxon>Psychrilyobacter</taxon>
    </lineage>
</organism>
<dbReference type="EMBL" id="QUAJ01000001">
    <property type="protein sequence ID" value="REI43106.1"/>
    <property type="molecule type" value="Genomic_DNA"/>
</dbReference>
<dbReference type="PANTHER" id="PTHR34138:SF1">
    <property type="entry name" value="CELL SHAPE-DETERMINING PROTEIN MREC"/>
    <property type="match status" value="1"/>
</dbReference>
<comment type="caution">
    <text evidence="6">The sequence shown here is derived from an EMBL/GenBank/DDBJ whole genome shotgun (WGS) entry which is preliminary data.</text>
</comment>
<keyword evidence="3" id="KW-0133">Cell shape</keyword>
<dbReference type="PIRSF" id="PIRSF038471">
    <property type="entry name" value="MreC"/>
    <property type="match status" value="1"/>
</dbReference>
<dbReference type="InterPro" id="IPR055342">
    <property type="entry name" value="MreC_beta-barrel_core"/>
</dbReference>
<dbReference type="Pfam" id="PF04085">
    <property type="entry name" value="MreC"/>
    <property type="match status" value="1"/>
</dbReference>
<reference evidence="6 7" key="1">
    <citation type="submission" date="2018-08" db="EMBL/GenBank/DDBJ databases">
        <title>Draft genome sequence of Psychrilyobacter sp. strain SD5 isolated from Black Sea water.</title>
        <authorList>
            <person name="Yadav S."/>
            <person name="Villanueva L."/>
            <person name="Damste J.S.S."/>
        </authorList>
    </citation>
    <scope>NUCLEOTIDE SEQUENCE [LARGE SCALE GENOMIC DNA]</scope>
    <source>
        <strain evidence="6 7">SD5</strain>
    </source>
</reference>
<dbReference type="NCBIfam" id="TIGR00219">
    <property type="entry name" value="mreC"/>
    <property type="match status" value="1"/>
</dbReference>
<comment type="similarity">
    <text evidence="1">Belongs to the MreC family.</text>
</comment>
<dbReference type="RefSeq" id="WP_114640826.1">
    <property type="nucleotide sequence ID" value="NZ_JAACIO010000001.1"/>
</dbReference>
<evidence type="ECO:0000256" key="3">
    <source>
        <dbReference type="ARBA" id="ARBA00022960"/>
    </source>
</evidence>
<evidence type="ECO:0000313" key="6">
    <source>
        <dbReference type="EMBL" id="REI43106.1"/>
    </source>
</evidence>
<name>A0ABX9KKM0_9FUSO</name>
<accession>A0ABX9KKM0</accession>
<evidence type="ECO:0000256" key="1">
    <source>
        <dbReference type="ARBA" id="ARBA00009369"/>
    </source>
</evidence>
<gene>
    <name evidence="6" type="primary">mreC</name>
    <name evidence="6" type="ORF">DYH56_00195</name>
</gene>
<feature type="domain" description="Rod shape-determining protein MreC beta-barrel core" evidence="5">
    <location>
        <begin position="124"/>
        <end position="262"/>
    </location>
</feature>
<evidence type="ECO:0000259" key="5">
    <source>
        <dbReference type="Pfam" id="PF04085"/>
    </source>
</evidence>
<evidence type="ECO:0000313" key="7">
    <source>
        <dbReference type="Proteomes" id="UP000263486"/>
    </source>
</evidence>
<dbReference type="Proteomes" id="UP000263486">
    <property type="component" value="Unassembled WGS sequence"/>
</dbReference>
<dbReference type="PANTHER" id="PTHR34138">
    <property type="entry name" value="CELL SHAPE-DETERMINING PROTEIN MREC"/>
    <property type="match status" value="1"/>
</dbReference>
<keyword evidence="7" id="KW-1185">Reference proteome</keyword>
<evidence type="ECO:0000256" key="4">
    <source>
        <dbReference type="ARBA" id="ARBA00032089"/>
    </source>
</evidence>
<dbReference type="Gene3D" id="2.40.10.350">
    <property type="entry name" value="Rod shape-determining protein MreC, domain 2"/>
    <property type="match status" value="1"/>
</dbReference>
<evidence type="ECO:0000256" key="2">
    <source>
        <dbReference type="ARBA" id="ARBA00013855"/>
    </source>
</evidence>
<dbReference type="InterPro" id="IPR007221">
    <property type="entry name" value="MreC"/>
</dbReference>
<dbReference type="InterPro" id="IPR042175">
    <property type="entry name" value="Cell/Rod_MreC_2"/>
</dbReference>
<dbReference type="Gene3D" id="2.40.10.340">
    <property type="entry name" value="Rod shape-determining protein MreC, domain 1"/>
    <property type="match status" value="1"/>
</dbReference>
<protein>
    <recommendedName>
        <fullName evidence="2">Cell shape-determining protein MreC</fullName>
    </recommendedName>
    <alternativeName>
        <fullName evidence="4">Cell shape protein MreC</fullName>
    </alternativeName>
</protein>
<sequence length="265" mass="30594">MNFKQKKTKQKWWLPLIMVFFMAAAFSRSDLFISKTNNLLLPLRLKVYKTTSNIKDFFNTFFYIKEISKKNEILELTIEKQKHLSFENKSLLKENQHLRELLQMKKKVKYEIISAQISYIDALNPYETISIDKGKNDHIKQNMAVTSTSGVIGRIKEVFDDHSTVELITSSQSYTSATDENGDTLSILSGQGNETLSLEYVVTDSNIQVGDKIFTSGISDIYKKNLFLGEITAIDNNDEMFKLITVKLPYNIFNLKDVMIIKKER</sequence>